<comment type="similarity">
    <text evidence="1 5">Belongs to the FGGY kinase family.</text>
</comment>
<dbReference type="PANTHER" id="PTHR43095">
    <property type="entry name" value="SUGAR KINASE"/>
    <property type="match status" value="1"/>
</dbReference>
<keyword evidence="2" id="KW-0859">Xylose metabolism</keyword>
<evidence type="ECO:0000313" key="9">
    <source>
        <dbReference type="Proteomes" id="UP000660339"/>
    </source>
</evidence>
<dbReference type="PANTHER" id="PTHR43095:SF5">
    <property type="entry name" value="XYLULOSE KINASE"/>
    <property type="match status" value="1"/>
</dbReference>
<keyword evidence="3 5" id="KW-0808">Transferase</keyword>
<evidence type="ECO:0000313" key="8">
    <source>
        <dbReference type="EMBL" id="GIG16734.1"/>
    </source>
</evidence>
<evidence type="ECO:0000256" key="1">
    <source>
        <dbReference type="ARBA" id="ARBA00009156"/>
    </source>
</evidence>
<evidence type="ECO:0000256" key="2">
    <source>
        <dbReference type="ARBA" id="ARBA00022629"/>
    </source>
</evidence>
<accession>A0A8J3LJD6</accession>
<dbReference type="InterPro" id="IPR000577">
    <property type="entry name" value="Carb_kinase_FGGY"/>
</dbReference>
<evidence type="ECO:0000256" key="4">
    <source>
        <dbReference type="ARBA" id="ARBA00022777"/>
    </source>
</evidence>
<dbReference type="Pfam" id="PF00370">
    <property type="entry name" value="FGGY_N"/>
    <property type="match status" value="1"/>
</dbReference>
<reference evidence="8" key="1">
    <citation type="submission" date="2021-01" db="EMBL/GenBank/DDBJ databases">
        <title>Whole genome shotgun sequence of Catellatospora methionotrophica NBRC 14553.</title>
        <authorList>
            <person name="Komaki H."/>
            <person name="Tamura T."/>
        </authorList>
    </citation>
    <scope>NUCLEOTIDE SEQUENCE</scope>
    <source>
        <strain evidence="8">NBRC 14553</strain>
    </source>
</reference>
<dbReference type="RefSeq" id="WP_166379106.1">
    <property type="nucleotide sequence ID" value="NZ_BAAATT010000005.1"/>
</dbReference>
<dbReference type="InterPro" id="IPR018483">
    <property type="entry name" value="Carb_kinase_FGGY_CS"/>
</dbReference>
<keyword evidence="4 5" id="KW-0418">Kinase</keyword>
<evidence type="ECO:0000256" key="5">
    <source>
        <dbReference type="RuleBase" id="RU003733"/>
    </source>
</evidence>
<dbReference type="GO" id="GO:0042732">
    <property type="term" value="P:D-xylose metabolic process"/>
    <property type="evidence" value="ECO:0007669"/>
    <property type="project" value="UniProtKB-KW"/>
</dbReference>
<dbReference type="InterPro" id="IPR018485">
    <property type="entry name" value="FGGY_C"/>
</dbReference>
<sequence>MREPLLVGLDIGTTATKAAVFDGGGRLLAAATAAYPVHRPRPGWAEQDPQDWRDATAQVLRELGRSCDLTGVAALGLVSQVNTHAFVDASHGALGPAIVWQDQRCAAVAAELDARFSAADRERIWGGPFTIDASYLVSRAAWFAEHGAWARTRWVLLPKDLVVADLTGQVTTDPVSAVGLTGPDGYLGEAVELVPGLGERLPPLAEPAAVVGRIGSGRWGLPAGTPVVAGTMDAWGNLYGSGAVGVGDGMLVCGTSEIAAVVSDRIVPTFGVIAFPPRDGLIVHAGPTQAGGDALRWWAQAQGRSIAAVLADAATAPPGAGGVLFLPHLAGQRAPLWDADVRASFLGVSADTTGAELARAVLEGVAMSAREAFDAVAAAAGVPVRGVAVSGGGARSDLWCQIKADVLGRPLGRLAVADSAVLGAALLGGVGVGVYPSMAAAAAAAVRVEREFAPSPDGAALDELYDVYRAAYQALKPVHAALAQTRN</sequence>
<name>A0A8J3LJD6_9ACTN</name>
<dbReference type="PIRSF" id="PIRSF000538">
    <property type="entry name" value="GlpK"/>
    <property type="match status" value="1"/>
</dbReference>
<dbReference type="InterPro" id="IPR050406">
    <property type="entry name" value="FGGY_Carb_Kinase"/>
</dbReference>
<evidence type="ECO:0000256" key="3">
    <source>
        <dbReference type="ARBA" id="ARBA00022679"/>
    </source>
</evidence>
<keyword evidence="9" id="KW-1185">Reference proteome</keyword>
<dbReference type="InterPro" id="IPR043129">
    <property type="entry name" value="ATPase_NBD"/>
</dbReference>
<feature type="domain" description="Carbohydrate kinase FGGY C-terminal" evidence="7">
    <location>
        <begin position="250"/>
        <end position="430"/>
    </location>
</feature>
<dbReference type="AlphaFoldDB" id="A0A8J3LJD6"/>
<dbReference type="EMBL" id="BONJ01000028">
    <property type="protein sequence ID" value="GIG16734.1"/>
    <property type="molecule type" value="Genomic_DNA"/>
</dbReference>
<dbReference type="SUPFAM" id="SSF53067">
    <property type="entry name" value="Actin-like ATPase domain"/>
    <property type="match status" value="2"/>
</dbReference>
<dbReference type="Pfam" id="PF02782">
    <property type="entry name" value="FGGY_C"/>
    <property type="match status" value="1"/>
</dbReference>
<keyword evidence="2" id="KW-0119">Carbohydrate metabolism</keyword>
<dbReference type="CDD" id="cd07808">
    <property type="entry name" value="ASKHA_NBD_FGGY_EcXK-like"/>
    <property type="match status" value="1"/>
</dbReference>
<dbReference type="PROSITE" id="PS00445">
    <property type="entry name" value="FGGY_KINASES_2"/>
    <property type="match status" value="1"/>
</dbReference>
<protein>
    <submittedName>
        <fullName evidence="8">Carbohydrate kinase</fullName>
    </submittedName>
</protein>
<comment type="caution">
    <text evidence="8">The sequence shown here is derived from an EMBL/GenBank/DDBJ whole genome shotgun (WGS) entry which is preliminary data.</text>
</comment>
<dbReference type="GO" id="GO:0016301">
    <property type="term" value="F:kinase activity"/>
    <property type="evidence" value="ECO:0007669"/>
    <property type="project" value="UniProtKB-KW"/>
</dbReference>
<gene>
    <name evidence="8" type="ORF">Cme02nite_50660</name>
</gene>
<organism evidence="8 9">
    <name type="scientific">Catellatospora methionotrophica</name>
    <dbReference type="NCBI Taxonomy" id="121620"/>
    <lineage>
        <taxon>Bacteria</taxon>
        <taxon>Bacillati</taxon>
        <taxon>Actinomycetota</taxon>
        <taxon>Actinomycetes</taxon>
        <taxon>Micromonosporales</taxon>
        <taxon>Micromonosporaceae</taxon>
        <taxon>Catellatospora</taxon>
    </lineage>
</organism>
<dbReference type="Gene3D" id="3.30.420.40">
    <property type="match status" value="2"/>
</dbReference>
<dbReference type="Proteomes" id="UP000660339">
    <property type="component" value="Unassembled WGS sequence"/>
</dbReference>
<feature type="domain" description="Carbohydrate kinase FGGY N-terminal" evidence="6">
    <location>
        <begin position="6"/>
        <end position="234"/>
    </location>
</feature>
<dbReference type="GO" id="GO:0016773">
    <property type="term" value="F:phosphotransferase activity, alcohol group as acceptor"/>
    <property type="evidence" value="ECO:0007669"/>
    <property type="project" value="InterPro"/>
</dbReference>
<dbReference type="InterPro" id="IPR018484">
    <property type="entry name" value="FGGY_N"/>
</dbReference>
<evidence type="ECO:0000259" key="6">
    <source>
        <dbReference type="Pfam" id="PF00370"/>
    </source>
</evidence>
<evidence type="ECO:0000259" key="7">
    <source>
        <dbReference type="Pfam" id="PF02782"/>
    </source>
</evidence>
<proteinExistence type="inferred from homology"/>